<dbReference type="Proteomes" id="UP000007809">
    <property type="component" value="Chromosome"/>
</dbReference>
<dbReference type="STRING" id="675635.Psed_5756"/>
<reference evidence="1 2" key="1">
    <citation type="journal article" date="2011" name="J. Bacteriol.">
        <title>Genome sequence of the 1,4-dioxane-degrading Pseudonocardia dioxanivorans strain CB1190.</title>
        <authorList>
            <person name="Sales C.M."/>
            <person name="Mahendra S."/>
            <person name="Grostern A."/>
            <person name="Parales R.E."/>
            <person name="Goodwin L.A."/>
            <person name="Woyke T."/>
            <person name="Nolan M."/>
            <person name="Lapidus A."/>
            <person name="Chertkov O."/>
            <person name="Ovchinnikova G."/>
            <person name="Sczyrba A."/>
            <person name="Alvarez-Cohen L."/>
        </authorList>
    </citation>
    <scope>NUCLEOTIDE SEQUENCE [LARGE SCALE GENOMIC DNA]</scope>
    <source>
        <strain evidence="2">ATCC 55486 / DSM 44775 / JCM 13855 / CB1190</strain>
    </source>
</reference>
<proteinExistence type="predicted"/>
<dbReference type="RefSeq" id="WP_013677782.1">
    <property type="nucleotide sequence ID" value="NC_015312.1"/>
</dbReference>
<evidence type="ECO:0000313" key="2">
    <source>
        <dbReference type="Proteomes" id="UP000007809"/>
    </source>
</evidence>
<accession>F4D195</accession>
<protein>
    <submittedName>
        <fullName evidence="1">Uncharacterized protein</fullName>
    </submittedName>
</protein>
<gene>
    <name evidence="1" type="ordered locus">Psed_5756</name>
</gene>
<dbReference type="KEGG" id="pdx:Psed_5756"/>
<evidence type="ECO:0000313" key="1">
    <source>
        <dbReference type="EMBL" id="AEA27883.1"/>
    </source>
</evidence>
<keyword evidence="2" id="KW-1185">Reference proteome</keyword>
<name>F4D195_PSEUX</name>
<dbReference type="EMBL" id="CP002593">
    <property type="protein sequence ID" value="AEA27883.1"/>
    <property type="molecule type" value="Genomic_DNA"/>
</dbReference>
<organism evidence="1 2">
    <name type="scientific">Pseudonocardia dioxanivorans (strain ATCC 55486 / DSM 44775 / JCM 13855 / CB1190)</name>
    <dbReference type="NCBI Taxonomy" id="675635"/>
    <lineage>
        <taxon>Bacteria</taxon>
        <taxon>Bacillati</taxon>
        <taxon>Actinomycetota</taxon>
        <taxon>Actinomycetes</taxon>
        <taxon>Pseudonocardiales</taxon>
        <taxon>Pseudonocardiaceae</taxon>
        <taxon>Pseudonocardia</taxon>
    </lineage>
</organism>
<dbReference type="AlphaFoldDB" id="F4D195"/>
<dbReference type="HOGENOM" id="CLU_2635469_0_0_11"/>
<sequence>MPRRRRPTRAELADRARLDWLCERTEAEQETCEYCQASPSVTCRDPRTGRPLVRQTAHLARIRARARRTARRAVGAR</sequence>